<organism evidence="2 3">
    <name type="scientific">Plantactinospora sonchi</name>
    <dbReference type="NCBI Taxonomy" id="1544735"/>
    <lineage>
        <taxon>Bacteria</taxon>
        <taxon>Bacillati</taxon>
        <taxon>Actinomycetota</taxon>
        <taxon>Actinomycetes</taxon>
        <taxon>Micromonosporales</taxon>
        <taxon>Micromonosporaceae</taxon>
        <taxon>Plantactinospora</taxon>
    </lineage>
</organism>
<evidence type="ECO:0000313" key="2">
    <source>
        <dbReference type="EMBL" id="MEE6262988.1"/>
    </source>
</evidence>
<reference evidence="2 3" key="1">
    <citation type="submission" date="2024-01" db="EMBL/GenBank/DDBJ databases">
        <title>Genome insights into Plantactinospora sonchi sp. nov.</title>
        <authorList>
            <person name="Wang L."/>
        </authorList>
    </citation>
    <scope>NUCLEOTIDE SEQUENCE [LARGE SCALE GENOMIC DNA]</scope>
    <source>
        <strain evidence="2 3">NEAU-QY2</strain>
    </source>
</reference>
<accession>A0ABU7S2G8</accession>
<dbReference type="RefSeq" id="WP_331217920.1">
    <property type="nucleotide sequence ID" value="NZ_JAZGQK010000033.1"/>
</dbReference>
<keyword evidence="1" id="KW-1133">Transmembrane helix</keyword>
<keyword evidence="1" id="KW-0472">Membrane</keyword>
<gene>
    <name evidence="2" type="ORF">V1633_31365</name>
</gene>
<evidence type="ECO:0000313" key="3">
    <source>
        <dbReference type="Proteomes" id="UP001332243"/>
    </source>
</evidence>
<keyword evidence="3" id="KW-1185">Reference proteome</keyword>
<feature type="transmembrane region" description="Helical" evidence="1">
    <location>
        <begin position="58"/>
        <end position="76"/>
    </location>
</feature>
<evidence type="ECO:0000256" key="1">
    <source>
        <dbReference type="SAM" id="Phobius"/>
    </source>
</evidence>
<feature type="transmembrane region" description="Helical" evidence="1">
    <location>
        <begin position="88"/>
        <end position="111"/>
    </location>
</feature>
<dbReference type="EMBL" id="JAZGQK010000033">
    <property type="protein sequence ID" value="MEE6262988.1"/>
    <property type="molecule type" value="Genomic_DNA"/>
</dbReference>
<feature type="transmembrane region" description="Helical" evidence="1">
    <location>
        <begin position="34"/>
        <end position="52"/>
    </location>
</feature>
<sequence>MIVVTTIAALVAVVAVGLLALFRRPADPQRLMRWAALAITVLVAAALTPLTVRDSGAAASFLLGVPVIAAALPVLAQRLGGRAALVDLGAAAVIGIWGLLLALGGLGVAFLPSTLPLLVSATLGLTPRPSSAG</sequence>
<proteinExistence type="predicted"/>
<dbReference type="Proteomes" id="UP001332243">
    <property type="component" value="Unassembled WGS sequence"/>
</dbReference>
<name>A0ABU7S2G8_9ACTN</name>
<keyword evidence="1" id="KW-0812">Transmembrane</keyword>
<feature type="transmembrane region" description="Helical" evidence="1">
    <location>
        <begin position="6"/>
        <end position="22"/>
    </location>
</feature>
<protein>
    <submittedName>
        <fullName evidence="2">Uncharacterized protein</fullName>
    </submittedName>
</protein>
<comment type="caution">
    <text evidence="2">The sequence shown here is derived from an EMBL/GenBank/DDBJ whole genome shotgun (WGS) entry which is preliminary data.</text>
</comment>